<gene>
    <name evidence="1" type="ORF">A7T00_30190</name>
</gene>
<sequence length="123" mass="14109">MGQKRILPEHIKSVKHSFEDMSSRIEEKSSSLIDSSATTHLASATDAVKALTKELVPVIESFDEYLNMVASEFARMDRELGHVIEGSTFQQYANGKSDAEMRKKRYISEKQREIYKQQYSDFP</sequence>
<dbReference type="AlphaFoldDB" id="A0A1S0Z6U9"/>
<name>A0A1S0Z6U9_SALET</name>
<evidence type="ECO:0000313" key="1">
    <source>
        <dbReference type="EMBL" id="OHG59113.1"/>
    </source>
</evidence>
<evidence type="ECO:0008006" key="2">
    <source>
        <dbReference type="Google" id="ProtNLM"/>
    </source>
</evidence>
<dbReference type="EMBL" id="MLZC01000028">
    <property type="protein sequence ID" value="OHG59113.1"/>
    <property type="molecule type" value="Genomic_DNA"/>
</dbReference>
<protein>
    <recommendedName>
        <fullName evidence="2">LXG domain-containing protein</fullName>
    </recommendedName>
</protein>
<accession>A0A1S0Z6U9</accession>
<organism evidence="1">
    <name type="scientific">Salmonella enterica subsp. enterica serovar Saintpaul</name>
    <dbReference type="NCBI Taxonomy" id="90105"/>
    <lineage>
        <taxon>Bacteria</taxon>
        <taxon>Pseudomonadati</taxon>
        <taxon>Pseudomonadota</taxon>
        <taxon>Gammaproteobacteria</taxon>
        <taxon>Enterobacterales</taxon>
        <taxon>Enterobacteriaceae</taxon>
        <taxon>Salmonella</taxon>
    </lineage>
</organism>
<reference evidence="1" key="1">
    <citation type="submission" date="2016-09" db="EMBL/GenBank/DDBJ databases">
        <title>Whole genome sequencing of Salmonella enterica.</title>
        <authorList>
            <person name="Bell R."/>
        </authorList>
    </citation>
    <scope>NUCLEOTIDE SEQUENCE [LARGE SCALE GENOMIC DNA]</scope>
    <source>
        <strain evidence="1">CFSAN044978</strain>
    </source>
</reference>
<proteinExistence type="predicted"/>
<comment type="caution">
    <text evidence="1">The sequence shown here is derived from an EMBL/GenBank/DDBJ whole genome shotgun (WGS) entry which is preliminary data.</text>
</comment>